<evidence type="ECO:0000256" key="4">
    <source>
        <dbReference type="ARBA" id="ARBA00023315"/>
    </source>
</evidence>
<accession>A0A370QPV1</accession>
<evidence type="ECO:0000256" key="2">
    <source>
        <dbReference type="ARBA" id="ARBA00022679"/>
    </source>
</evidence>
<dbReference type="Pfam" id="PF00132">
    <property type="entry name" value="Hexapep"/>
    <property type="match status" value="1"/>
</dbReference>
<dbReference type="InterPro" id="IPR005881">
    <property type="entry name" value="Ser_O-AcTrfase"/>
</dbReference>
<dbReference type="Gene3D" id="2.160.10.10">
    <property type="entry name" value="Hexapeptide repeat proteins"/>
    <property type="match status" value="1"/>
</dbReference>
<comment type="catalytic activity">
    <reaction evidence="5">
        <text>L-serine + acetyl-CoA = O-acetyl-L-serine + CoA</text>
        <dbReference type="Rhea" id="RHEA:24560"/>
        <dbReference type="ChEBI" id="CHEBI:33384"/>
        <dbReference type="ChEBI" id="CHEBI:57287"/>
        <dbReference type="ChEBI" id="CHEBI:57288"/>
        <dbReference type="ChEBI" id="CHEBI:58340"/>
        <dbReference type="EC" id="2.3.1.30"/>
    </reaction>
</comment>
<dbReference type="PANTHER" id="PTHR42811">
    <property type="entry name" value="SERINE ACETYLTRANSFERASE"/>
    <property type="match status" value="1"/>
</dbReference>
<dbReference type="InterPro" id="IPR045304">
    <property type="entry name" value="LbH_SAT"/>
</dbReference>
<dbReference type="PIRSF" id="PIRSF000441">
    <property type="entry name" value="CysE"/>
    <property type="match status" value="1"/>
</dbReference>
<dbReference type="GO" id="GO:0005737">
    <property type="term" value="C:cytoplasm"/>
    <property type="evidence" value="ECO:0007669"/>
    <property type="project" value="InterPro"/>
</dbReference>
<keyword evidence="7" id="KW-1185">Reference proteome</keyword>
<protein>
    <recommendedName>
        <fullName evidence="5">Serine acetyltransferase</fullName>
        <ecNumber evidence="5">2.3.1.30</ecNumber>
    </recommendedName>
</protein>
<dbReference type="OrthoDB" id="7058950at2"/>
<evidence type="ECO:0000256" key="5">
    <source>
        <dbReference type="PIRNR" id="PIRNR000441"/>
    </source>
</evidence>
<comment type="caution">
    <text evidence="6">The sequence shown here is derived from an EMBL/GenBank/DDBJ whole genome shotgun (WGS) entry which is preliminary data.</text>
</comment>
<name>A0A370QPV1_9GAMM</name>
<keyword evidence="3" id="KW-0677">Repeat</keyword>
<evidence type="ECO:0000256" key="1">
    <source>
        <dbReference type="ARBA" id="ARBA00007274"/>
    </source>
</evidence>
<evidence type="ECO:0000313" key="6">
    <source>
        <dbReference type="EMBL" id="RDK90818.1"/>
    </source>
</evidence>
<keyword evidence="4 5" id="KW-0012">Acyltransferase</keyword>
<sequence length="181" mass="19061">MASNLKRAWREIAGAGSIKAKLAIFFYRMSTLWRSRNPLLKLTGLPFAMLNKLVNECLFCVEIPHHTRIGYGLKLYHPHCVVIGRGVVIGENCTLRQGVTIGNVTYRNGDASESPVLGNDVELGANAVVIGAITIGDGATIGAGTVVTKDLPPGATVVGGAFRTLNARSEAFSAPDGAAGK</sequence>
<keyword evidence="2 5" id="KW-0808">Transferase</keyword>
<dbReference type="Pfam" id="PF14602">
    <property type="entry name" value="Hexapep_2"/>
    <property type="match status" value="1"/>
</dbReference>
<proteinExistence type="inferred from homology"/>
<dbReference type="EMBL" id="QRAP01000005">
    <property type="protein sequence ID" value="RDK90818.1"/>
    <property type="molecule type" value="Genomic_DNA"/>
</dbReference>
<dbReference type="SUPFAM" id="SSF51161">
    <property type="entry name" value="Trimeric LpxA-like enzymes"/>
    <property type="match status" value="1"/>
</dbReference>
<dbReference type="Proteomes" id="UP000254848">
    <property type="component" value="Unassembled WGS sequence"/>
</dbReference>
<evidence type="ECO:0000313" key="7">
    <source>
        <dbReference type="Proteomes" id="UP000254848"/>
    </source>
</evidence>
<dbReference type="CDD" id="cd03354">
    <property type="entry name" value="LbH_SAT"/>
    <property type="match status" value="1"/>
</dbReference>
<reference evidence="6 7" key="1">
    <citation type="submission" date="2018-07" db="EMBL/GenBank/DDBJ databases">
        <title>Genomic Encyclopedia of Type Strains, Phase IV (KMG-IV): sequencing the most valuable type-strain genomes for metagenomic binning, comparative biology and taxonomic classification.</title>
        <authorList>
            <person name="Goeker M."/>
        </authorList>
    </citation>
    <scope>NUCLEOTIDE SEQUENCE [LARGE SCALE GENOMIC DNA]</scope>
    <source>
        <strain evidence="6 7">DSM 103736</strain>
    </source>
</reference>
<dbReference type="InterPro" id="IPR018357">
    <property type="entry name" value="Hexapep_transf_CS"/>
</dbReference>
<organism evidence="6 7">
    <name type="scientific">Enterobacillus tribolii</name>
    <dbReference type="NCBI Taxonomy" id="1487935"/>
    <lineage>
        <taxon>Bacteria</taxon>
        <taxon>Pseudomonadati</taxon>
        <taxon>Pseudomonadota</taxon>
        <taxon>Gammaproteobacteria</taxon>
        <taxon>Enterobacterales</taxon>
        <taxon>Hafniaceae</taxon>
        <taxon>Enterobacillus</taxon>
    </lineage>
</organism>
<dbReference type="GO" id="GO:0006535">
    <property type="term" value="P:cysteine biosynthetic process from serine"/>
    <property type="evidence" value="ECO:0007669"/>
    <property type="project" value="InterPro"/>
</dbReference>
<dbReference type="InterPro" id="IPR001451">
    <property type="entry name" value="Hexapep"/>
</dbReference>
<dbReference type="PROSITE" id="PS00101">
    <property type="entry name" value="HEXAPEP_TRANSFERASES"/>
    <property type="match status" value="1"/>
</dbReference>
<gene>
    <name evidence="6" type="ORF">C8D90_10598</name>
</gene>
<dbReference type="EC" id="2.3.1.30" evidence="5"/>
<comment type="similarity">
    <text evidence="1 5">Belongs to the transferase hexapeptide repeat family.</text>
</comment>
<dbReference type="InterPro" id="IPR011004">
    <property type="entry name" value="Trimer_LpxA-like_sf"/>
</dbReference>
<dbReference type="AlphaFoldDB" id="A0A370QPV1"/>
<dbReference type="GO" id="GO:0009001">
    <property type="term" value="F:serine O-acetyltransferase activity"/>
    <property type="evidence" value="ECO:0007669"/>
    <property type="project" value="UniProtKB-EC"/>
</dbReference>
<evidence type="ECO:0000256" key="3">
    <source>
        <dbReference type="ARBA" id="ARBA00022737"/>
    </source>
</evidence>
<dbReference type="RefSeq" id="WP_115458643.1">
    <property type="nucleotide sequence ID" value="NZ_QRAP01000005.1"/>
</dbReference>